<dbReference type="Gene3D" id="1.10.10.10">
    <property type="entry name" value="Winged helix-like DNA-binding domain superfamily/Winged helix DNA-binding domain"/>
    <property type="match status" value="1"/>
</dbReference>
<dbReference type="InterPro" id="IPR036388">
    <property type="entry name" value="WH-like_DNA-bd_sf"/>
</dbReference>
<name>A0A511MVY2_DEIC1</name>
<dbReference type="Pfam" id="PF12840">
    <property type="entry name" value="HTH_20"/>
    <property type="match status" value="1"/>
</dbReference>
<sequence>MKPEFLGGSPDRWCIIEDPEQARLILRSSSSKVFEALLARERTLSDLKAELGMSLENLHYHIGKLLDHDLIEVKRTIPGPGRPLKVYSTLYQAYDIPFDLTPYEGAYEMILHQQEQVARRIARNYAAIMDEVGFRSRRIYFDEETGQVSSHGAPDPRAPQAELPESLGHDFTLDLKLSQQQATELRQELQDLMEKYRRMTLEGRPYLLSCVMCADVSGT</sequence>
<evidence type="ECO:0000313" key="3">
    <source>
        <dbReference type="Proteomes" id="UP000321306"/>
    </source>
</evidence>
<organism evidence="2 3">
    <name type="scientific">Deinococcus cellulosilyticus (strain DSM 18568 / NBRC 106333 / KACC 11606 / 5516J-15)</name>
    <dbReference type="NCBI Taxonomy" id="1223518"/>
    <lineage>
        <taxon>Bacteria</taxon>
        <taxon>Thermotogati</taxon>
        <taxon>Deinococcota</taxon>
        <taxon>Deinococci</taxon>
        <taxon>Deinococcales</taxon>
        <taxon>Deinococcaceae</taxon>
        <taxon>Deinococcus</taxon>
    </lineage>
</organism>
<feature type="coiled-coil region" evidence="1">
    <location>
        <begin position="175"/>
        <end position="202"/>
    </location>
</feature>
<comment type="caution">
    <text evidence="2">The sequence shown here is derived from an EMBL/GenBank/DDBJ whole genome shotgun (WGS) entry which is preliminary data.</text>
</comment>
<dbReference type="InterPro" id="IPR036390">
    <property type="entry name" value="WH_DNA-bd_sf"/>
</dbReference>
<accession>A0A511MVY2</accession>
<protein>
    <submittedName>
        <fullName evidence="2">Uncharacterized protein</fullName>
    </submittedName>
</protein>
<keyword evidence="3" id="KW-1185">Reference proteome</keyword>
<dbReference type="SUPFAM" id="SSF46785">
    <property type="entry name" value="Winged helix' DNA-binding domain"/>
    <property type="match status" value="1"/>
</dbReference>
<dbReference type="RefSeq" id="WP_146881581.1">
    <property type="nucleotide sequence ID" value="NZ_BJXB01000001.1"/>
</dbReference>
<dbReference type="AlphaFoldDB" id="A0A511MVY2"/>
<dbReference type="Proteomes" id="UP000321306">
    <property type="component" value="Unassembled WGS sequence"/>
</dbReference>
<evidence type="ECO:0000313" key="2">
    <source>
        <dbReference type="EMBL" id="GEM44418.1"/>
    </source>
</evidence>
<keyword evidence="1" id="KW-0175">Coiled coil</keyword>
<gene>
    <name evidence="2" type="ORF">DC3_00530</name>
</gene>
<dbReference type="CDD" id="cd00090">
    <property type="entry name" value="HTH_ARSR"/>
    <property type="match status" value="1"/>
</dbReference>
<dbReference type="EMBL" id="BJXB01000001">
    <property type="protein sequence ID" value="GEM44418.1"/>
    <property type="molecule type" value="Genomic_DNA"/>
</dbReference>
<dbReference type="OrthoDB" id="66303at2"/>
<proteinExistence type="predicted"/>
<evidence type="ECO:0000256" key="1">
    <source>
        <dbReference type="SAM" id="Coils"/>
    </source>
</evidence>
<dbReference type="InterPro" id="IPR011991">
    <property type="entry name" value="ArsR-like_HTH"/>
</dbReference>
<reference evidence="2 3" key="1">
    <citation type="submission" date="2019-07" db="EMBL/GenBank/DDBJ databases">
        <title>Whole genome shotgun sequence of Deinococcus cellulosilyticus NBRC 106333.</title>
        <authorList>
            <person name="Hosoyama A."/>
            <person name="Uohara A."/>
            <person name="Ohji S."/>
            <person name="Ichikawa N."/>
        </authorList>
    </citation>
    <scope>NUCLEOTIDE SEQUENCE [LARGE SCALE GENOMIC DNA]</scope>
    <source>
        <strain evidence="2 3">NBRC 106333</strain>
    </source>
</reference>